<evidence type="ECO:0000313" key="4">
    <source>
        <dbReference type="Proteomes" id="UP000620559"/>
    </source>
</evidence>
<evidence type="ECO:0000313" key="3">
    <source>
        <dbReference type="EMBL" id="MBE9214569.1"/>
    </source>
</evidence>
<dbReference type="EMBL" id="JADEWL010000064">
    <property type="protein sequence ID" value="MBE9214569.1"/>
    <property type="molecule type" value="Genomic_DNA"/>
</dbReference>
<dbReference type="AlphaFoldDB" id="A0A8J7F9D0"/>
<feature type="transmembrane region" description="Helical" evidence="1">
    <location>
        <begin position="68"/>
        <end position="89"/>
    </location>
</feature>
<feature type="transmembrane region" description="Helical" evidence="1">
    <location>
        <begin position="255"/>
        <end position="273"/>
    </location>
</feature>
<proteinExistence type="predicted"/>
<keyword evidence="1" id="KW-1133">Transmembrane helix</keyword>
<protein>
    <submittedName>
        <fullName evidence="3">4Fe-4S binding protein</fullName>
    </submittedName>
</protein>
<keyword evidence="4" id="KW-1185">Reference proteome</keyword>
<dbReference type="Proteomes" id="UP000620559">
    <property type="component" value="Unassembled WGS sequence"/>
</dbReference>
<evidence type="ECO:0000259" key="2">
    <source>
        <dbReference type="PROSITE" id="PS51138"/>
    </source>
</evidence>
<name>A0A8J7F9D0_9CYAN</name>
<feature type="transmembrane region" description="Helical" evidence="1">
    <location>
        <begin position="386"/>
        <end position="403"/>
    </location>
</feature>
<sequence length="546" mass="62984">MLSKVSEKRMHAVRLVLVIGWLLLIFSLFYDPITHHLTNPSNFLSPFRDSLPQVIVQGKPLKEQPYPIGARVFWGMVVPSAIMIVLVFGHETWRRICPLYFLSQIPRALGLKPRLNINKNTWLTRNHFYVQFALLFIGLNFRILFINSARLALGLFLLTAIASSITVIFLYGGRSWCHYVCPFGVVQTVFTGPRSLLGSNGISASPQSITQSMCRTVDITTNQEKSACIGCKSACMDIDAEKSYWNDLKKPGRRFVQYGYLGLVIGYFVYYRLYAGNFDYYFSGAWMHEENQLSTLWKPGFYLFNEPINIPKIIAVPLTLAFAVALSYWSLTKIEKAYRAYLKKHNSRINSEQVLHRMLTICTFIAFNSFFIYGGRPEILRLPVPAQLLFNTLVVIVSTMWLVRTWGRSFEQYQRDSNLDSFRRQLSKLSINNSQFLKGRSLDELSSNELFILASVLPEYRQKDRLEIYKSILLEGLIQKNFTSSNSLEILQEIRQKLALSENEHFSILSEISSEQPFLIYPNQRINPANSHVELTQTRLLKTHRR</sequence>
<gene>
    <name evidence="3" type="ORF">IQ247_18165</name>
</gene>
<organism evidence="3 4">
    <name type="scientific">Plectonema cf. radiosum LEGE 06105</name>
    <dbReference type="NCBI Taxonomy" id="945769"/>
    <lineage>
        <taxon>Bacteria</taxon>
        <taxon>Bacillati</taxon>
        <taxon>Cyanobacteriota</taxon>
        <taxon>Cyanophyceae</taxon>
        <taxon>Oscillatoriophycideae</taxon>
        <taxon>Oscillatoriales</taxon>
        <taxon>Microcoleaceae</taxon>
        <taxon>Plectonema</taxon>
    </lineage>
</organism>
<feature type="transmembrane region" description="Helical" evidence="1">
    <location>
        <begin position="354"/>
        <end position="374"/>
    </location>
</feature>
<dbReference type="PROSITE" id="PS51138">
    <property type="entry name" value="ENT"/>
    <property type="match status" value="1"/>
</dbReference>
<dbReference type="Pfam" id="PF12801">
    <property type="entry name" value="Fer4_5"/>
    <property type="match status" value="1"/>
</dbReference>
<dbReference type="InterPro" id="IPR017896">
    <property type="entry name" value="4Fe4S_Fe-S-bd"/>
</dbReference>
<keyword evidence="1" id="KW-0812">Transmembrane</keyword>
<feature type="transmembrane region" description="Helical" evidence="1">
    <location>
        <begin position="313"/>
        <end position="334"/>
    </location>
</feature>
<comment type="caution">
    <text evidence="3">The sequence shown here is derived from an EMBL/GenBank/DDBJ whole genome shotgun (WGS) entry which is preliminary data.</text>
</comment>
<accession>A0A8J7F9D0</accession>
<feature type="transmembrane region" description="Helical" evidence="1">
    <location>
        <begin position="151"/>
        <end position="171"/>
    </location>
</feature>
<feature type="transmembrane region" description="Helical" evidence="1">
    <location>
        <begin position="12"/>
        <end position="30"/>
    </location>
</feature>
<evidence type="ECO:0000256" key="1">
    <source>
        <dbReference type="SAM" id="Phobius"/>
    </source>
</evidence>
<reference evidence="3" key="1">
    <citation type="submission" date="2020-10" db="EMBL/GenBank/DDBJ databases">
        <authorList>
            <person name="Castelo-Branco R."/>
            <person name="Eusebio N."/>
            <person name="Adriana R."/>
            <person name="Vieira A."/>
            <person name="Brugerolle De Fraissinette N."/>
            <person name="Rezende De Castro R."/>
            <person name="Schneider M.P."/>
            <person name="Vasconcelos V."/>
            <person name="Leao P.N."/>
        </authorList>
    </citation>
    <scope>NUCLEOTIDE SEQUENCE</scope>
    <source>
        <strain evidence="3">LEGE 06105</strain>
    </source>
</reference>
<dbReference type="RefSeq" id="WP_193922511.1">
    <property type="nucleotide sequence ID" value="NZ_JADEWL010000064.1"/>
</dbReference>
<keyword evidence="1" id="KW-0472">Membrane</keyword>
<dbReference type="InterPro" id="IPR005491">
    <property type="entry name" value="ENT_dom"/>
</dbReference>
<feature type="domain" description="ENT" evidence="2">
    <location>
        <begin position="457"/>
        <end position="546"/>
    </location>
</feature>
<feature type="transmembrane region" description="Helical" evidence="1">
    <location>
        <begin position="128"/>
        <end position="145"/>
    </location>
</feature>